<evidence type="ECO:0000313" key="2">
    <source>
        <dbReference type="Proteomes" id="UP000645517"/>
    </source>
</evidence>
<organism evidence="1 2">
    <name type="scientific">Deinococcus daejeonensis</name>
    <dbReference type="NCBI Taxonomy" id="1007098"/>
    <lineage>
        <taxon>Bacteria</taxon>
        <taxon>Thermotogati</taxon>
        <taxon>Deinococcota</taxon>
        <taxon>Deinococci</taxon>
        <taxon>Deinococcales</taxon>
        <taxon>Deinococcaceae</taxon>
        <taxon>Deinococcus</taxon>
    </lineage>
</organism>
<protein>
    <submittedName>
        <fullName evidence="1">Uncharacterized protein</fullName>
    </submittedName>
</protein>
<accession>A0ABQ2J5B3</accession>
<sequence length="100" mass="11335">MTLIPLCEICTSAPSVTRVEAHRCCAACAQRLRFEDRLIHDLQMRIRREALPAVQQVLVLWARDWADTTLFPDDLLRLAEVSLEMIGDDLVHLAGVLIEP</sequence>
<keyword evidence="2" id="KW-1185">Reference proteome</keyword>
<evidence type="ECO:0000313" key="1">
    <source>
        <dbReference type="EMBL" id="GGN38058.1"/>
    </source>
</evidence>
<dbReference type="Proteomes" id="UP000645517">
    <property type="component" value="Unassembled WGS sequence"/>
</dbReference>
<name>A0ABQ2J5B3_9DEIO</name>
<dbReference type="RefSeq" id="WP_189056511.1">
    <property type="nucleotide sequence ID" value="NZ_BMOR01000007.1"/>
</dbReference>
<proteinExistence type="predicted"/>
<comment type="caution">
    <text evidence="1">The sequence shown here is derived from an EMBL/GenBank/DDBJ whole genome shotgun (WGS) entry which is preliminary data.</text>
</comment>
<dbReference type="EMBL" id="BMOR01000007">
    <property type="protein sequence ID" value="GGN38058.1"/>
    <property type="molecule type" value="Genomic_DNA"/>
</dbReference>
<reference evidence="2" key="1">
    <citation type="journal article" date="2019" name="Int. J. Syst. Evol. Microbiol.">
        <title>The Global Catalogue of Microorganisms (GCM) 10K type strain sequencing project: providing services to taxonomists for standard genome sequencing and annotation.</title>
        <authorList>
            <consortium name="The Broad Institute Genomics Platform"/>
            <consortium name="The Broad Institute Genome Sequencing Center for Infectious Disease"/>
            <person name="Wu L."/>
            <person name="Ma J."/>
        </authorList>
    </citation>
    <scope>NUCLEOTIDE SEQUENCE [LARGE SCALE GENOMIC DNA]</scope>
    <source>
        <strain evidence="2">JCM 16918</strain>
    </source>
</reference>
<gene>
    <name evidence="1" type="ORF">GCM10010842_20550</name>
</gene>